<proteinExistence type="inferred from homology"/>
<evidence type="ECO:0000313" key="10">
    <source>
        <dbReference type="EMBL" id="ARU58280.1"/>
    </source>
</evidence>
<dbReference type="InterPro" id="IPR035952">
    <property type="entry name" value="Rhomboid-like_sf"/>
</dbReference>
<evidence type="ECO:0000259" key="8">
    <source>
        <dbReference type="Pfam" id="PF01694"/>
    </source>
</evidence>
<evidence type="ECO:0000256" key="1">
    <source>
        <dbReference type="ARBA" id="ARBA00004141"/>
    </source>
</evidence>
<feature type="domain" description="Peptidase S54 rhomboid" evidence="8">
    <location>
        <begin position="146"/>
        <end position="283"/>
    </location>
</feature>
<feature type="transmembrane region" description="Helical" evidence="7">
    <location>
        <begin position="210"/>
        <end position="228"/>
    </location>
</feature>
<organism evidence="10 11">
    <name type="scientific">Oleiphilus messinensis</name>
    <dbReference type="NCBI Taxonomy" id="141451"/>
    <lineage>
        <taxon>Bacteria</taxon>
        <taxon>Pseudomonadati</taxon>
        <taxon>Pseudomonadota</taxon>
        <taxon>Gammaproteobacteria</taxon>
        <taxon>Oceanospirillales</taxon>
        <taxon>Oleiphilaceae</taxon>
        <taxon>Oleiphilus</taxon>
    </lineage>
</organism>
<dbReference type="InterPro" id="IPR022764">
    <property type="entry name" value="Peptidase_S54_rhomboid_dom"/>
</dbReference>
<feature type="transmembrane region" description="Helical" evidence="7">
    <location>
        <begin position="240"/>
        <end position="261"/>
    </location>
</feature>
<feature type="transmembrane region" description="Helical" evidence="7">
    <location>
        <begin position="90"/>
        <end position="110"/>
    </location>
</feature>
<feature type="transmembrane region" description="Helical" evidence="7">
    <location>
        <begin position="187"/>
        <end position="204"/>
    </location>
</feature>
<keyword evidence="3 7" id="KW-0812">Transmembrane</keyword>
<dbReference type="Gene3D" id="3.30.70.2080">
    <property type="match status" value="1"/>
</dbReference>
<name>A0A1Y0IDD4_9GAMM</name>
<evidence type="ECO:0000256" key="3">
    <source>
        <dbReference type="ARBA" id="ARBA00022692"/>
    </source>
</evidence>
<dbReference type="RefSeq" id="WP_087463077.1">
    <property type="nucleotide sequence ID" value="NZ_CP021425.1"/>
</dbReference>
<dbReference type="SUPFAM" id="SSF144091">
    <property type="entry name" value="Rhomboid-like"/>
    <property type="match status" value="1"/>
</dbReference>
<dbReference type="AlphaFoldDB" id="A0A1Y0IDD4"/>
<evidence type="ECO:0000313" key="11">
    <source>
        <dbReference type="Proteomes" id="UP000196027"/>
    </source>
</evidence>
<evidence type="ECO:0000256" key="5">
    <source>
        <dbReference type="ARBA" id="ARBA00022989"/>
    </source>
</evidence>
<evidence type="ECO:0000256" key="7">
    <source>
        <dbReference type="SAM" id="Phobius"/>
    </source>
</evidence>
<keyword evidence="4" id="KW-0378">Hydrolase</keyword>
<dbReference type="EMBL" id="CP021425">
    <property type="protein sequence ID" value="ARU58280.1"/>
    <property type="molecule type" value="Genomic_DNA"/>
</dbReference>
<dbReference type="Proteomes" id="UP000196027">
    <property type="component" value="Chromosome"/>
</dbReference>
<evidence type="ECO:0000259" key="9">
    <source>
        <dbReference type="Pfam" id="PF16733"/>
    </source>
</evidence>
<comment type="subcellular location">
    <subcellularLocation>
        <location evidence="1">Membrane</location>
        <topology evidence="1">Multi-pass membrane protein</topology>
    </subcellularLocation>
</comment>
<keyword evidence="10" id="KW-0645">Protease</keyword>
<dbReference type="Pfam" id="PF16733">
    <property type="entry name" value="NRho"/>
    <property type="match status" value="1"/>
</dbReference>
<dbReference type="PANTHER" id="PTHR43731">
    <property type="entry name" value="RHOMBOID PROTEASE"/>
    <property type="match status" value="1"/>
</dbReference>
<dbReference type="Pfam" id="PF01694">
    <property type="entry name" value="Rhomboid"/>
    <property type="match status" value="1"/>
</dbReference>
<sequence length="297" mass="34116">MQKIAELPVDEDLRFFVRWIILHRVSIRVVEERGVQVVYVDNSMARDVQSVLMRYSTDPEFRTTVRSEVEHKSRPLEIAKWHTVTRPAQAWVVAGLIAICAFVALITSLGSGGPVLRALTFADPFHVVDDTIRQRLDVILLNITEGQLWRFLTPAFLHFSMMHILFNMMWLWYLGAMVEIKQGRQRFLLIFMFSAILSNIGQYLESDQLFGGMSGVVYALFGYCWFYDRRFRPVFRVPDGLFIFIIGWLLLGYTGWADAYVGKMANSAHLIGLLSGLLLALLPSRRGQDSEQQLLHP</sequence>
<dbReference type="Gene3D" id="1.20.1540.10">
    <property type="entry name" value="Rhomboid-like"/>
    <property type="match status" value="1"/>
</dbReference>
<feature type="transmembrane region" description="Helical" evidence="7">
    <location>
        <begin position="267"/>
        <end position="284"/>
    </location>
</feature>
<dbReference type="GO" id="GO:0004252">
    <property type="term" value="F:serine-type endopeptidase activity"/>
    <property type="evidence" value="ECO:0007669"/>
    <property type="project" value="InterPro"/>
</dbReference>
<dbReference type="InterPro" id="IPR031976">
    <property type="entry name" value="NRho"/>
</dbReference>
<dbReference type="InterPro" id="IPR050925">
    <property type="entry name" value="Rhomboid_protease_S54"/>
</dbReference>
<dbReference type="GO" id="GO:0016020">
    <property type="term" value="C:membrane"/>
    <property type="evidence" value="ECO:0007669"/>
    <property type="project" value="UniProtKB-SubCell"/>
</dbReference>
<keyword evidence="5 7" id="KW-1133">Transmembrane helix</keyword>
<keyword evidence="6 7" id="KW-0472">Membrane</keyword>
<protein>
    <submittedName>
        <fullName evidence="10">Rhomboid family protease</fullName>
    </submittedName>
</protein>
<feature type="domain" description="Rhomboid protease N-terminal" evidence="9">
    <location>
        <begin position="3"/>
        <end position="55"/>
    </location>
</feature>
<dbReference type="KEGG" id="ome:OLMES_4265"/>
<gene>
    <name evidence="10" type="ORF">OLMES_4265</name>
</gene>
<dbReference type="OrthoDB" id="9778341at2"/>
<keyword evidence="11" id="KW-1185">Reference proteome</keyword>
<reference evidence="10 11" key="1">
    <citation type="submission" date="2017-05" db="EMBL/GenBank/DDBJ databases">
        <title>Genomic insights into alkan degradation activity of Oleiphilus messinensis.</title>
        <authorList>
            <person name="Kozyavkin S.A."/>
            <person name="Slesarev A.I."/>
            <person name="Golyshin P.N."/>
            <person name="Korzhenkov A."/>
            <person name="Golyshina O.N."/>
            <person name="Toshchakov S.V."/>
        </authorList>
    </citation>
    <scope>NUCLEOTIDE SEQUENCE [LARGE SCALE GENOMIC DNA]</scope>
    <source>
        <strain evidence="10 11">ME102</strain>
    </source>
</reference>
<dbReference type="InterPro" id="IPR038244">
    <property type="entry name" value="NRho_sf"/>
</dbReference>
<feature type="transmembrane region" description="Helical" evidence="7">
    <location>
        <begin position="155"/>
        <end position="175"/>
    </location>
</feature>
<dbReference type="PANTHER" id="PTHR43731:SF14">
    <property type="entry name" value="PRESENILIN-ASSOCIATED RHOMBOID-LIKE PROTEIN, MITOCHONDRIAL"/>
    <property type="match status" value="1"/>
</dbReference>
<evidence type="ECO:0000256" key="2">
    <source>
        <dbReference type="ARBA" id="ARBA00009045"/>
    </source>
</evidence>
<comment type="similarity">
    <text evidence="2">Belongs to the peptidase S54 family.</text>
</comment>
<evidence type="ECO:0000256" key="6">
    <source>
        <dbReference type="ARBA" id="ARBA00023136"/>
    </source>
</evidence>
<accession>A0A1Y0IDD4</accession>
<dbReference type="GO" id="GO:0006508">
    <property type="term" value="P:proteolysis"/>
    <property type="evidence" value="ECO:0007669"/>
    <property type="project" value="UniProtKB-KW"/>
</dbReference>
<evidence type="ECO:0000256" key="4">
    <source>
        <dbReference type="ARBA" id="ARBA00022801"/>
    </source>
</evidence>